<dbReference type="GO" id="GO:0008521">
    <property type="term" value="F:acetyl-CoA transmembrane transporter activity"/>
    <property type="evidence" value="ECO:0007669"/>
    <property type="project" value="InterPro"/>
</dbReference>
<gene>
    <name evidence="7" type="ORF">M409DRAFT_29329</name>
</gene>
<feature type="transmembrane region" description="Helical" evidence="6">
    <location>
        <begin position="547"/>
        <end position="574"/>
    </location>
</feature>
<proteinExistence type="predicted"/>
<dbReference type="FunFam" id="1.20.1250.20:FF:000289">
    <property type="entry name" value="Acetyl-coenzyme A transporter 1"/>
    <property type="match status" value="1"/>
</dbReference>
<name>A0A6A6C3C2_ZASCE</name>
<feature type="transmembrane region" description="Helical" evidence="6">
    <location>
        <begin position="404"/>
        <end position="425"/>
    </location>
</feature>
<keyword evidence="8" id="KW-1185">Reference proteome</keyword>
<comment type="subcellular location">
    <subcellularLocation>
        <location evidence="1">Membrane</location>
        <topology evidence="1">Multi-pass membrane protein</topology>
    </subcellularLocation>
</comment>
<reference evidence="7" key="1">
    <citation type="journal article" date="2020" name="Stud. Mycol.">
        <title>101 Dothideomycetes genomes: a test case for predicting lifestyles and emergence of pathogens.</title>
        <authorList>
            <person name="Haridas S."/>
            <person name="Albert R."/>
            <person name="Binder M."/>
            <person name="Bloem J."/>
            <person name="Labutti K."/>
            <person name="Salamov A."/>
            <person name="Andreopoulos B."/>
            <person name="Baker S."/>
            <person name="Barry K."/>
            <person name="Bills G."/>
            <person name="Bluhm B."/>
            <person name="Cannon C."/>
            <person name="Castanera R."/>
            <person name="Culley D."/>
            <person name="Daum C."/>
            <person name="Ezra D."/>
            <person name="Gonzalez J."/>
            <person name="Henrissat B."/>
            <person name="Kuo A."/>
            <person name="Liang C."/>
            <person name="Lipzen A."/>
            <person name="Lutzoni F."/>
            <person name="Magnuson J."/>
            <person name="Mondo S."/>
            <person name="Nolan M."/>
            <person name="Ohm R."/>
            <person name="Pangilinan J."/>
            <person name="Park H.-J."/>
            <person name="Ramirez L."/>
            <person name="Alfaro M."/>
            <person name="Sun H."/>
            <person name="Tritt A."/>
            <person name="Yoshinaga Y."/>
            <person name="Zwiers L.-H."/>
            <person name="Turgeon B."/>
            <person name="Goodwin S."/>
            <person name="Spatafora J."/>
            <person name="Crous P."/>
            <person name="Grigoriev I."/>
        </authorList>
    </citation>
    <scope>NUCLEOTIDE SEQUENCE</scope>
    <source>
        <strain evidence="7">ATCC 36951</strain>
    </source>
</reference>
<dbReference type="EMBL" id="ML993628">
    <property type="protein sequence ID" value="KAF2160239.1"/>
    <property type="molecule type" value="Genomic_DNA"/>
</dbReference>
<evidence type="ECO:0000313" key="7">
    <source>
        <dbReference type="EMBL" id="KAF2160239.1"/>
    </source>
</evidence>
<feature type="transmembrane region" description="Helical" evidence="6">
    <location>
        <begin position="289"/>
        <end position="308"/>
    </location>
</feature>
<dbReference type="InterPro" id="IPR024371">
    <property type="entry name" value="AcetylCoA_trans_1-like"/>
</dbReference>
<keyword evidence="2 6" id="KW-0812">Transmembrane</keyword>
<sequence>MSGDEPMGDQPLRHHHQPRVSLVVAGSVEVAPVLPIHQARTREERTQHDLAQRLDLESGGLELQEFYHNTSSTSKGKEILSDDAHDPETIPFIEYDDLSASDTDPQMPHKKSKSRSPNPRGSGRGSVRGQNGTLSRQSSISSLANGHTADSETMNGSMIEQRRKHHASLDIHDEDSVDARERLMGRSDFSLDDIPPATPNKEEETKQKGFFDLPVQDRRNFLLLVLLYFLQGIPMGLAGGSVPFLLKSHLSYSQIGVYSLASYPYSLKLLWSPIVDAVWSGKVGRRKSWILPIQMISGFGMIWLGTQAEQMMVKAGENGGAGIWGFTGWWFALVFLCATQDIAVDGWALTLLSQSNLSYASTAQTVGLTGGHFLSFTVFLALNSPDFANKYFRSQPLEYGLMTLNSYLTFWGWFYLAVTLGLALLKKEDRTKEKEGIWDVYKIMGGILKLRNIQIFIVIHLIAKIGFQANDAVTNLKLLDKGFSQEDLALTVLIDFPFEMGLGYYAGKWSEQYQPVRVWCWAFVGRLVAAVFAQIVVMFFPSTGTTTGYLILIIVEHVFSTFMSTVMFVAISAFHAKISDPAIGGTYMTLLATVSNLGGTFPRYFILRFVDAFTKATCTPPSTPPAALKGDLITQAFSCVAEAEKHRCIDGGGACNIERDGYYIVNILCVLFGIVTFWGFIKPAALKLQALPLKAWRLAS</sequence>
<protein>
    <submittedName>
        <fullName evidence="7">Uncharacterized protein</fullName>
    </submittedName>
</protein>
<dbReference type="GO" id="GO:0035348">
    <property type="term" value="P:acetyl-CoA transmembrane transport"/>
    <property type="evidence" value="ECO:0007669"/>
    <property type="project" value="InterPro"/>
</dbReference>
<dbReference type="InterPro" id="IPR036259">
    <property type="entry name" value="MFS_trans_sf"/>
</dbReference>
<evidence type="ECO:0000256" key="4">
    <source>
        <dbReference type="ARBA" id="ARBA00023136"/>
    </source>
</evidence>
<dbReference type="GeneID" id="54562687"/>
<feature type="transmembrane region" description="Helical" evidence="6">
    <location>
        <begin position="221"/>
        <end position="246"/>
    </location>
</feature>
<dbReference type="PANTHER" id="PTHR12778:SF9">
    <property type="entry name" value="ACETYL-COENZYME A TRANSPORTER 1"/>
    <property type="match status" value="1"/>
</dbReference>
<feature type="transmembrane region" description="Helical" evidence="6">
    <location>
        <begin position="365"/>
        <end position="384"/>
    </location>
</feature>
<keyword evidence="3 6" id="KW-1133">Transmembrane helix</keyword>
<feature type="region of interest" description="Disordered" evidence="5">
    <location>
        <begin position="98"/>
        <end position="152"/>
    </location>
</feature>
<keyword evidence="4 6" id="KW-0472">Membrane</keyword>
<dbReference type="RefSeq" id="XP_033661128.1">
    <property type="nucleotide sequence ID" value="XM_033809415.1"/>
</dbReference>
<accession>A0A6A6C3C2</accession>
<feature type="transmembrane region" description="Helical" evidence="6">
    <location>
        <begin position="586"/>
        <end position="606"/>
    </location>
</feature>
<dbReference type="Pfam" id="PF13000">
    <property type="entry name" value="Acatn"/>
    <property type="match status" value="2"/>
</dbReference>
<evidence type="ECO:0000313" key="8">
    <source>
        <dbReference type="Proteomes" id="UP000799537"/>
    </source>
</evidence>
<dbReference type="PANTHER" id="PTHR12778">
    <property type="entry name" value="SOLUTE CARRIER FAMILY 33 ACETYL-COA TRANSPORTER -RELATED"/>
    <property type="match status" value="1"/>
</dbReference>
<evidence type="ECO:0000256" key="5">
    <source>
        <dbReference type="SAM" id="MobiDB-lite"/>
    </source>
</evidence>
<evidence type="ECO:0000256" key="2">
    <source>
        <dbReference type="ARBA" id="ARBA00022692"/>
    </source>
</evidence>
<dbReference type="AlphaFoldDB" id="A0A6A6C3C2"/>
<evidence type="ECO:0000256" key="3">
    <source>
        <dbReference type="ARBA" id="ARBA00022989"/>
    </source>
</evidence>
<dbReference type="GO" id="GO:0016020">
    <property type="term" value="C:membrane"/>
    <property type="evidence" value="ECO:0007669"/>
    <property type="project" value="UniProtKB-SubCell"/>
</dbReference>
<feature type="compositionally biased region" description="Polar residues" evidence="5">
    <location>
        <begin position="128"/>
        <end position="145"/>
    </location>
</feature>
<dbReference type="OrthoDB" id="6415790at2759"/>
<organism evidence="7 8">
    <name type="scientific">Zasmidium cellare ATCC 36951</name>
    <dbReference type="NCBI Taxonomy" id="1080233"/>
    <lineage>
        <taxon>Eukaryota</taxon>
        <taxon>Fungi</taxon>
        <taxon>Dikarya</taxon>
        <taxon>Ascomycota</taxon>
        <taxon>Pezizomycotina</taxon>
        <taxon>Dothideomycetes</taxon>
        <taxon>Dothideomycetidae</taxon>
        <taxon>Mycosphaerellales</taxon>
        <taxon>Mycosphaerellaceae</taxon>
        <taxon>Zasmidium</taxon>
    </lineage>
</organism>
<dbReference type="Gene3D" id="1.20.1250.20">
    <property type="entry name" value="MFS general substrate transporter like domains"/>
    <property type="match status" value="1"/>
</dbReference>
<feature type="transmembrane region" description="Helical" evidence="6">
    <location>
        <begin position="661"/>
        <end position="681"/>
    </location>
</feature>
<dbReference type="InterPro" id="IPR004752">
    <property type="entry name" value="AmpG_permease/AT-1"/>
</dbReference>
<feature type="transmembrane region" description="Helical" evidence="6">
    <location>
        <begin position="518"/>
        <end position="541"/>
    </location>
</feature>
<dbReference type="SUPFAM" id="SSF103473">
    <property type="entry name" value="MFS general substrate transporter"/>
    <property type="match status" value="1"/>
</dbReference>
<evidence type="ECO:0000256" key="1">
    <source>
        <dbReference type="ARBA" id="ARBA00004141"/>
    </source>
</evidence>
<feature type="transmembrane region" description="Helical" evidence="6">
    <location>
        <begin position="328"/>
        <end position="353"/>
    </location>
</feature>
<evidence type="ECO:0000256" key="6">
    <source>
        <dbReference type="SAM" id="Phobius"/>
    </source>
</evidence>
<dbReference type="Proteomes" id="UP000799537">
    <property type="component" value="Unassembled WGS sequence"/>
</dbReference>